<dbReference type="Pfam" id="PF05729">
    <property type="entry name" value="NACHT"/>
    <property type="match status" value="1"/>
</dbReference>
<evidence type="ECO:0000256" key="6">
    <source>
        <dbReference type="ARBA" id="ARBA00022840"/>
    </source>
</evidence>
<evidence type="ECO:0000256" key="2">
    <source>
        <dbReference type="ARBA" id="ARBA00022490"/>
    </source>
</evidence>
<reference evidence="8" key="1">
    <citation type="submission" date="2025-08" db="UniProtKB">
        <authorList>
            <consortium name="Ensembl"/>
        </authorList>
    </citation>
    <scope>IDENTIFICATION</scope>
</reference>
<protein>
    <recommendedName>
        <fullName evidence="7">NACHT domain-containing protein</fullName>
    </recommendedName>
</protein>
<evidence type="ECO:0000256" key="4">
    <source>
        <dbReference type="ARBA" id="ARBA00022737"/>
    </source>
</evidence>
<keyword evidence="5" id="KW-0547">Nucleotide-binding</keyword>
<keyword evidence="4" id="KW-0677">Repeat</keyword>
<dbReference type="GO" id="GO:0005524">
    <property type="term" value="F:ATP binding"/>
    <property type="evidence" value="ECO:0007669"/>
    <property type="project" value="UniProtKB-KW"/>
</dbReference>
<dbReference type="GeneID" id="103047428"/>
<evidence type="ECO:0000256" key="5">
    <source>
        <dbReference type="ARBA" id="ARBA00022741"/>
    </source>
</evidence>
<keyword evidence="2" id="KW-0963">Cytoplasm</keyword>
<dbReference type="SMART" id="SM00367">
    <property type="entry name" value="LRR_CC"/>
    <property type="match status" value="6"/>
</dbReference>
<dbReference type="OrthoDB" id="120976at2759"/>
<dbReference type="InterPro" id="IPR029495">
    <property type="entry name" value="NACHT-assoc"/>
</dbReference>
<dbReference type="Ensembl" id="ENSAMXT00005014471.1">
    <property type="protein sequence ID" value="ENSAMXP00005013070.1"/>
    <property type="gene ID" value="ENSAMXG00005007026.1"/>
</dbReference>
<dbReference type="CDD" id="cd00116">
    <property type="entry name" value="LRR_RI"/>
    <property type="match status" value="1"/>
</dbReference>
<sequence>MEVSPEDHIASTLVKLTAHTGGTICAPMISRNNIQGSVTVNINNIYRETSCNSTSTVSDAGSPVASALTEEYIVSCGLTHKSDLEKKFRNINEGISHQGTSTLLNKIYTELYVTEGGSGEVNNEHEIRQIEIKSKRQTTQETPINCNNIFKPSTGKDKYIRTVLTRGVAGIGKTVSVQKFILDWVEGKANQDILLMFPLSFRELNLIKEKTLSLLDLLHHFFPKLKQFRLIDLINCADFKLMFIFDGLDECRLPINLVKNTILSDASEPASVDVLLTNLIKGNLLPSALLWITSRPAAANQILLQYINQVTEIRGFSDPQKEEYFRKRISDESLAEQIITHIKSSRSLYIMCHIPVFCWIAATVLERKLSEAESGDIPKTLTQMFIHFLIFQIKHSSQKYEGKCDIDPHLTKERVLALGELAFQHLESGDLIFYEEDLRLCGTDVKDLLVYSGVCTQIFREEFGLHLEKVFSFVHLSVQEFLAALFAFYSFMTGKGNVLLKRASGFLNIFKKPQLFDFLRCAVDKALESKNGHLDLFLRFLLGLSLESNQNPLRGLLPQSGNISQKNDQIVNYIKKMIRENSSPEKSINLFHCLNELNDHSLVQEVQTYLRKGDDSCLNGVKLSPDQWSALVFVLLNSEEELDEFDLGKYHSSEECLLRLLPVVKASRKAVLRCCNLTEKGCAALASTFNSNSSCLRELDLSNNELQDSGVKKLCAGMKNPHCKLEALRLCNSIKEEGCVALVKALKSNPSYLRELNLNYNNLGESGVKELSDLLEDLHCKLKKLHLEDCSITEEWCASLVKALKSNPSHLKELNLNHNKPGESGAKGLCKLLKDSECRLEKLQLHDCGITEESCEALVKALKSNPSHLRELNMSWNKLTKLGVIELSDLLKDPQCKLKKLQLEGCSITEKGCVALFKALKSNPSHLRGLTLNYCKPGESGVKEISDLLKDPQCKLEKLLLEGCSVAEEGCVSLLLALKSNPSHLKELSLSLNKTGDSGVKEISDLLKVPHCKLEKLQLWSCYLTEKSCAVLASALMSTCLKELDLSNNELQDSGVKKLSVGLENPECKLETLRLWGCELTGKSCAALASVLSKNNSSLKELDLKNNKLQDSGAKELSVGLKNLHCKLEKLGLSNCSIRGEGCAALVRALNSNPSHLKELNLTLNIPGELAKKLLSDLLRNPHCKLEKLNL</sequence>
<evidence type="ECO:0000256" key="3">
    <source>
        <dbReference type="ARBA" id="ARBA00022614"/>
    </source>
</evidence>
<dbReference type="PROSITE" id="PS50837">
    <property type="entry name" value="NACHT"/>
    <property type="match status" value="1"/>
</dbReference>
<dbReference type="Gene3D" id="3.80.10.10">
    <property type="entry name" value="Ribonuclease Inhibitor"/>
    <property type="match status" value="3"/>
</dbReference>
<dbReference type="InterPro" id="IPR051261">
    <property type="entry name" value="NLR"/>
</dbReference>
<feature type="domain" description="NACHT" evidence="7">
    <location>
        <begin position="161"/>
        <end position="298"/>
    </location>
</feature>
<dbReference type="InterPro" id="IPR041267">
    <property type="entry name" value="NLRP_HD2"/>
</dbReference>
<dbReference type="PROSITE" id="PS51450">
    <property type="entry name" value="LRR"/>
    <property type="match status" value="1"/>
</dbReference>
<dbReference type="GO" id="GO:0005737">
    <property type="term" value="C:cytoplasm"/>
    <property type="evidence" value="ECO:0007669"/>
    <property type="project" value="UniProtKB-SubCell"/>
</dbReference>
<keyword evidence="3" id="KW-0433">Leucine-rich repeat</keyword>
<dbReference type="InterPro" id="IPR007111">
    <property type="entry name" value="NACHT_NTPase"/>
</dbReference>
<dbReference type="AlphaFoldDB" id="A0A8B9HGH9"/>
<dbReference type="InterPro" id="IPR032675">
    <property type="entry name" value="LRR_dom_sf"/>
</dbReference>
<dbReference type="Proteomes" id="UP000694621">
    <property type="component" value="Unplaced"/>
</dbReference>
<dbReference type="InterPro" id="IPR006553">
    <property type="entry name" value="Leu-rich_rpt_Cys-con_subtyp"/>
</dbReference>
<dbReference type="InterPro" id="IPR041075">
    <property type="entry name" value="NOD1/2_WH"/>
</dbReference>
<dbReference type="InterPro" id="IPR001611">
    <property type="entry name" value="Leu-rich_rpt"/>
</dbReference>
<proteinExistence type="predicted"/>
<evidence type="ECO:0000256" key="1">
    <source>
        <dbReference type="ARBA" id="ARBA00004496"/>
    </source>
</evidence>
<dbReference type="Gene3D" id="3.40.50.300">
    <property type="entry name" value="P-loop containing nucleotide triphosphate hydrolases"/>
    <property type="match status" value="1"/>
</dbReference>
<dbReference type="SMART" id="SM01288">
    <property type="entry name" value="FISNA"/>
    <property type="match status" value="1"/>
</dbReference>
<accession>A0A8B9HGH9</accession>
<dbReference type="SMART" id="SM00368">
    <property type="entry name" value="LRR_RI"/>
    <property type="match status" value="16"/>
</dbReference>
<evidence type="ECO:0000313" key="8">
    <source>
        <dbReference type="Ensembl" id="ENSAMXP00005013070.1"/>
    </source>
</evidence>
<dbReference type="FunFam" id="3.80.10.10:FF:000100">
    <property type="entry name" value="Si:dkey-11n14.1"/>
    <property type="match status" value="1"/>
</dbReference>
<dbReference type="InterPro" id="IPR027417">
    <property type="entry name" value="P-loop_NTPase"/>
</dbReference>
<dbReference type="PANTHER" id="PTHR24106">
    <property type="entry name" value="NACHT, LRR AND CARD DOMAINS-CONTAINING"/>
    <property type="match status" value="1"/>
</dbReference>
<keyword evidence="6" id="KW-0067">ATP-binding</keyword>
<dbReference type="KEGG" id="amex:103047428"/>
<evidence type="ECO:0000313" key="9">
    <source>
        <dbReference type="Proteomes" id="UP000694621"/>
    </source>
</evidence>
<dbReference type="Pfam" id="PF14484">
    <property type="entry name" value="FISNA"/>
    <property type="match status" value="1"/>
</dbReference>
<dbReference type="Pfam" id="PF17779">
    <property type="entry name" value="WHD_NOD2"/>
    <property type="match status" value="1"/>
</dbReference>
<dbReference type="FunFam" id="3.40.50.300:FF:000210">
    <property type="entry name" value="Si:dkey-16p6.1"/>
    <property type="match status" value="1"/>
</dbReference>
<dbReference type="Pfam" id="PF17776">
    <property type="entry name" value="NLRC4_HD2"/>
    <property type="match status" value="1"/>
</dbReference>
<name>A0A8B9HGH9_ASTMX</name>
<evidence type="ECO:0000259" key="7">
    <source>
        <dbReference type="PROSITE" id="PS50837"/>
    </source>
</evidence>
<organism evidence="8 9">
    <name type="scientific">Astyanax mexicanus</name>
    <name type="common">Blind cave fish</name>
    <name type="synonym">Astyanax fasciatus mexicanus</name>
    <dbReference type="NCBI Taxonomy" id="7994"/>
    <lineage>
        <taxon>Eukaryota</taxon>
        <taxon>Metazoa</taxon>
        <taxon>Chordata</taxon>
        <taxon>Craniata</taxon>
        <taxon>Vertebrata</taxon>
        <taxon>Euteleostomi</taxon>
        <taxon>Actinopterygii</taxon>
        <taxon>Neopterygii</taxon>
        <taxon>Teleostei</taxon>
        <taxon>Ostariophysi</taxon>
        <taxon>Characiformes</taxon>
        <taxon>Characoidei</taxon>
        <taxon>Acestrorhamphidae</taxon>
        <taxon>Acestrorhamphinae</taxon>
        <taxon>Astyanax</taxon>
    </lineage>
</organism>
<dbReference type="SUPFAM" id="SSF52047">
    <property type="entry name" value="RNI-like"/>
    <property type="match status" value="2"/>
</dbReference>
<dbReference type="Pfam" id="PF13516">
    <property type="entry name" value="LRR_6"/>
    <property type="match status" value="7"/>
</dbReference>
<comment type="subcellular location">
    <subcellularLocation>
        <location evidence="1">Cytoplasm</location>
    </subcellularLocation>
</comment>